<name>A0A319FA14_ASPSB</name>
<dbReference type="InterPro" id="IPR056884">
    <property type="entry name" value="NPHP3-like_N"/>
</dbReference>
<evidence type="ECO:0000259" key="2">
    <source>
        <dbReference type="Pfam" id="PF24883"/>
    </source>
</evidence>
<reference evidence="3 4" key="1">
    <citation type="submission" date="2018-02" db="EMBL/GenBank/DDBJ databases">
        <title>The genomes of Aspergillus section Nigri reveals drivers in fungal speciation.</title>
        <authorList>
            <consortium name="DOE Joint Genome Institute"/>
            <person name="Vesth T.C."/>
            <person name="Nybo J."/>
            <person name="Theobald S."/>
            <person name="Brandl J."/>
            <person name="Frisvad J.C."/>
            <person name="Nielsen K.F."/>
            <person name="Lyhne E.K."/>
            <person name="Kogle M.E."/>
            <person name="Kuo A."/>
            <person name="Riley R."/>
            <person name="Clum A."/>
            <person name="Nolan M."/>
            <person name="Lipzen A."/>
            <person name="Salamov A."/>
            <person name="Henrissat B."/>
            <person name="Wiebenga A."/>
            <person name="De vries R.P."/>
            <person name="Grigoriev I.V."/>
            <person name="Mortensen U.H."/>
            <person name="Andersen M.R."/>
            <person name="Baker S.E."/>
        </authorList>
    </citation>
    <scope>NUCLEOTIDE SEQUENCE [LARGE SCALE GENOMIC DNA]</scope>
    <source>
        <strain evidence="3 4">CBS 121057</strain>
    </source>
</reference>
<dbReference type="Pfam" id="PF24883">
    <property type="entry name" value="NPHP3_N"/>
    <property type="match status" value="1"/>
</dbReference>
<evidence type="ECO:0000256" key="1">
    <source>
        <dbReference type="ARBA" id="ARBA00022737"/>
    </source>
</evidence>
<dbReference type="EMBL" id="KZ826389">
    <property type="protein sequence ID" value="PYI02763.1"/>
    <property type="molecule type" value="Genomic_DNA"/>
</dbReference>
<dbReference type="OrthoDB" id="195446at2759"/>
<protein>
    <recommendedName>
        <fullName evidence="2">Nephrocystin 3-like N-terminal domain-containing protein</fullName>
    </recommendedName>
</protein>
<keyword evidence="1" id="KW-0677">Repeat</keyword>
<accession>A0A319FA14</accession>
<gene>
    <name evidence="3" type="ORF">BO78DRAFT_213479</name>
</gene>
<dbReference type="Gene3D" id="3.40.50.300">
    <property type="entry name" value="P-loop containing nucleotide triphosphate hydrolases"/>
    <property type="match status" value="1"/>
</dbReference>
<dbReference type="VEuPathDB" id="FungiDB:BO78DRAFT_213479"/>
<evidence type="ECO:0000313" key="4">
    <source>
        <dbReference type="Proteomes" id="UP000248423"/>
    </source>
</evidence>
<dbReference type="AlphaFoldDB" id="A0A319FA14"/>
<sequence>MKNDNQTLLCTGIPGVGKTILTSIVIEHLEEKYHDDRSVGIAYIYCNFRRHHDQSRGCACQFDKAAGSNNIFPSRQYPGSLHTS</sequence>
<dbReference type="Proteomes" id="UP000248423">
    <property type="component" value="Unassembled WGS sequence"/>
</dbReference>
<organism evidence="3 4">
    <name type="scientific">Aspergillus sclerotiicarbonarius (strain CBS 121057 / IBT 28362)</name>
    <dbReference type="NCBI Taxonomy" id="1448318"/>
    <lineage>
        <taxon>Eukaryota</taxon>
        <taxon>Fungi</taxon>
        <taxon>Dikarya</taxon>
        <taxon>Ascomycota</taxon>
        <taxon>Pezizomycotina</taxon>
        <taxon>Eurotiomycetes</taxon>
        <taxon>Eurotiomycetidae</taxon>
        <taxon>Eurotiales</taxon>
        <taxon>Aspergillaceae</taxon>
        <taxon>Aspergillus</taxon>
        <taxon>Aspergillus subgen. Circumdati</taxon>
    </lineage>
</organism>
<proteinExistence type="predicted"/>
<dbReference type="InterPro" id="IPR027417">
    <property type="entry name" value="P-loop_NTPase"/>
</dbReference>
<evidence type="ECO:0000313" key="3">
    <source>
        <dbReference type="EMBL" id="PYI02763.1"/>
    </source>
</evidence>
<dbReference type="STRING" id="1448318.A0A319FA14"/>
<feature type="domain" description="Nephrocystin 3-like N-terminal" evidence="2">
    <location>
        <begin position="3"/>
        <end position="55"/>
    </location>
</feature>
<keyword evidence="4" id="KW-1185">Reference proteome</keyword>